<organism evidence="2 3">
    <name type="scientific">Pleurodeles waltl</name>
    <name type="common">Iberian ribbed newt</name>
    <dbReference type="NCBI Taxonomy" id="8319"/>
    <lineage>
        <taxon>Eukaryota</taxon>
        <taxon>Metazoa</taxon>
        <taxon>Chordata</taxon>
        <taxon>Craniata</taxon>
        <taxon>Vertebrata</taxon>
        <taxon>Euteleostomi</taxon>
        <taxon>Amphibia</taxon>
        <taxon>Batrachia</taxon>
        <taxon>Caudata</taxon>
        <taxon>Salamandroidea</taxon>
        <taxon>Salamandridae</taxon>
        <taxon>Pleurodelinae</taxon>
        <taxon>Pleurodeles</taxon>
    </lineage>
</organism>
<keyword evidence="3" id="KW-1185">Reference proteome</keyword>
<accession>A0AAV7NXL1</accession>
<dbReference type="Proteomes" id="UP001066276">
    <property type="component" value="Chromosome 8"/>
</dbReference>
<protein>
    <recommendedName>
        <fullName evidence="4">Transposase Helix-turn-helix domain-containing protein</fullName>
    </recommendedName>
</protein>
<sequence>MGQTHLYLIKTHRSNSRAAKGSHGGASHPACTQRQSTATTTAASTTPAGTPKAMQKAGEDIPHQDNLHGLREHDIIKRYRLNWQAIQQLLRNIEPQLTPSLLTPSTIPPETKLLAVLHMLASGSFRTTGALVAGISQPSFSGFLPKVLDAIIRLTPRHICFPNT</sequence>
<dbReference type="EMBL" id="JANPWB010000012">
    <property type="protein sequence ID" value="KAJ1120810.1"/>
    <property type="molecule type" value="Genomic_DNA"/>
</dbReference>
<feature type="compositionally biased region" description="Low complexity" evidence="1">
    <location>
        <begin position="36"/>
        <end position="51"/>
    </location>
</feature>
<comment type="caution">
    <text evidence="2">The sequence shown here is derived from an EMBL/GenBank/DDBJ whole genome shotgun (WGS) entry which is preliminary data.</text>
</comment>
<reference evidence="2" key="1">
    <citation type="journal article" date="2022" name="bioRxiv">
        <title>Sequencing and chromosome-scale assembly of the giantPleurodeles waltlgenome.</title>
        <authorList>
            <person name="Brown T."/>
            <person name="Elewa A."/>
            <person name="Iarovenko S."/>
            <person name="Subramanian E."/>
            <person name="Araus A.J."/>
            <person name="Petzold A."/>
            <person name="Susuki M."/>
            <person name="Suzuki K.-i.T."/>
            <person name="Hayashi T."/>
            <person name="Toyoda A."/>
            <person name="Oliveira C."/>
            <person name="Osipova E."/>
            <person name="Leigh N.D."/>
            <person name="Simon A."/>
            <person name="Yun M.H."/>
        </authorList>
    </citation>
    <scope>NUCLEOTIDE SEQUENCE</scope>
    <source>
        <strain evidence="2">20211129_DDA</strain>
        <tissue evidence="2">Liver</tissue>
    </source>
</reference>
<dbReference type="AlphaFoldDB" id="A0AAV7NXL1"/>
<gene>
    <name evidence="2" type="ORF">NDU88_008959</name>
</gene>
<evidence type="ECO:0000313" key="2">
    <source>
        <dbReference type="EMBL" id="KAJ1120810.1"/>
    </source>
</evidence>
<evidence type="ECO:0000256" key="1">
    <source>
        <dbReference type="SAM" id="MobiDB-lite"/>
    </source>
</evidence>
<proteinExistence type="predicted"/>
<feature type="region of interest" description="Disordered" evidence="1">
    <location>
        <begin position="14"/>
        <end position="65"/>
    </location>
</feature>
<evidence type="ECO:0008006" key="4">
    <source>
        <dbReference type="Google" id="ProtNLM"/>
    </source>
</evidence>
<evidence type="ECO:0000313" key="3">
    <source>
        <dbReference type="Proteomes" id="UP001066276"/>
    </source>
</evidence>
<name>A0AAV7NXL1_PLEWA</name>